<dbReference type="EMBL" id="BPQB01000001">
    <property type="protein sequence ID" value="GJE84432.1"/>
    <property type="molecule type" value="Genomic_DNA"/>
</dbReference>
<evidence type="ECO:0000313" key="3">
    <source>
        <dbReference type="Proteomes" id="UP000703269"/>
    </source>
</evidence>
<proteinExistence type="predicted"/>
<dbReference type="OrthoDB" id="3357985at2759"/>
<dbReference type="Proteomes" id="UP000703269">
    <property type="component" value="Unassembled WGS sequence"/>
</dbReference>
<name>A0A9P3L885_9APHY</name>
<dbReference type="Gene3D" id="3.30.710.10">
    <property type="entry name" value="Potassium Channel Kv1.1, Chain A"/>
    <property type="match status" value="1"/>
</dbReference>
<dbReference type="SUPFAM" id="SSF54695">
    <property type="entry name" value="POZ domain"/>
    <property type="match status" value="1"/>
</dbReference>
<protein>
    <submittedName>
        <fullName evidence="2">BTB/POZ domain-containing protein</fullName>
    </submittedName>
</protein>
<dbReference type="SMART" id="SM00225">
    <property type="entry name" value="BTB"/>
    <property type="match status" value="1"/>
</dbReference>
<dbReference type="AlphaFoldDB" id="A0A9P3L885"/>
<reference evidence="2 3" key="1">
    <citation type="submission" date="2021-08" db="EMBL/GenBank/DDBJ databases">
        <title>Draft Genome Sequence of Phanerochaete sordida strain YK-624.</title>
        <authorList>
            <person name="Mori T."/>
            <person name="Dohra H."/>
            <person name="Suzuki T."/>
            <person name="Kawagishi H."/>
            <person name="Hirai H."/>
        </authorList>
    </citation>
    <scope>NUCLEOTIDE SEQUENCE [LARGE SCALE GENOMIC DNA]</scope>
    <source>
        <strain evidence="2 3">YK-624</strain>
    </source>
</reference>
<sequence>MASHYSVAATPFDKPGANLVLRTADNVDFFVSKMIMALASPIFADMFHLAEPTSAHTHDTATTHAPEAPVIELTERSRALDHFLRFIYPIDKPHIDDPEHILDVLKVASKYMVDFVEHDMLQRFSALAEERPFHAYAQAYQHRREDAMRIAARASLAQPWPGVGQDLTIEFMEFPAALTRLQDYHSACGDAAAGATRAAGATTPDPVEKPWFPYTHTSEWRNRPEPRFYYTAHPWWKDALETLVKILRQTPHPRVTHSQRFFGILLTKAVQVGPGAKDALCSVLLSFMDDYRADVDKAVSEVTLAVVYD</sequence>
<dbReference type="InterPro" id="IPR011333">
    <property type="entry name" value="SKP1/BTB/POZ_sf"/>
</dbReference>
<accession>A0A9P3L885</accession>
<organism evidence="2 3">
    <name type="scientific">Phanerochaete sordida</name>
    <dbReference type="NCBI Taxonomy" id="48140"/>
    <lineage>
        <taxon>Eukaryota</taxon>
        <taxon>Fungi</taxon>
        <taxon>Dikarya</taxon>
        <taxon>Basidiomycota</taxon>
        <taxon>Agaricomycotina</taxon>
        <taxon>Agaricomycetes</taxon>
        <taxon>Polyporales</taxon>
        <taxon>Phanerochaetaceae</taxon>
        <taxon>Phanerochaete</taxon>
    </lineage>
</organism>
<evidence type="ECO:0000313" key="2">
    <source>
        <dbReference type="EMBL" id="GJE84432.1"/>
    </source>
</evidence>
<evidence type="ECO:0000259" key="1">
    <source>
        <dbReference type="PROSITE" id="PS50097"/>
    </source>
</evidence>
<comment type="caution">
    <text evidence="2">The sequence shown here is derived from an EMBL/GenBank/DDBJ whole genome shotgun (WGS) entry which is preliminary data.</text>
</comment>
<dbReference type="InterPro" id="IPR000210">
    <property type="entry name" value="BTB/POZ_dom"/>
</dbReference>
<dbReference type="PROSITE" id="PS50097">
    <property type="entry name" value="BTB"/>
    <property type="match status" value="1"/>
</dbReference>
<dbReference type="CDD" id="cd18186">
    <property type="entry name" value="BTB_POZ_ZBTB_KLHL-like"/>
    <property type="match status" value="1"/>
</dbReference>
<dbReference type="Pfam" id="PF00651">
    <property type="entry name" value="BTB"/>
    <property type="match status" value="1"/>
</dbReference>
<keyword evidence="3" id="KW-1185">Reference proteome</keyword>
<gene>
    <name evidence="2" type="ORF">PsYK624_005080</name>
</gene>
<feature type="domain" description="BTB" evidence="1">
    <location>
        <begin position="17"/>
        <end position="88"/>
    </location>
</feature>